<sequence length="524" mass="58511">MEESIAPVVLADAAEPVTSPEPLAAAPRIRRIDISDFRAFPSICPGAFDLDDNGCNLLVFGENGAGKSSIYRALRGLFSINPPDIVKLHNVFTEPPAPSVRVTLTDNSVLAWTAAGHPSSDVVDTARRSAFLTHNRLREMNYSAAGPDTPPNLFDLAVTHLLADFEIALEGGGTKRNVGELWQELQTAFNARVTTATGRRRPQHYIRDVEAACKRFNEAMRQALEALEEKARPLLRKLLSVLSADDFHLVGLHFSPIRYREETRQEPRALENQMLTPTVRFRTHQPSSPQSFLNEARQSALAIAIYLAARLACVPPGKDRLKLLVMDDLLISLDATHRRPVLEAITTLFHEWQIILLTHDRYWFQLAREQLSAEGWKAMEIYERLDGDGLLVPIVRSVSNDMAEATLRQAEAFLDENHPAAASNYARSACELVLRRFCIKRGVKFPYFQDDRRPDLNDLLTAAKTHVAQDQPRLDALKGLEPHKRFVLNPYSHDLAVPVPVADVRAAITAVREVAKAYAKNYAG</sequence>
<reference evidence="2 3" key="1">
    <citation type="journal article" date="2012" name="J. Bacteriol.">
        <title>Draft Genome Sequence of Mesorhizobium alhagi CCNWXJ12-2T, a Novel Salt-Resistant Species Isolated from the Desert of Northwestern China.</title>
        <authorList>
            <person name="Zhou M."/>
            <person name="Chen W."/>
            <person name="Chen H."/>
            <person name="Wei G."/>
        </authorList>
    </citation>
    <scope>NUCLEOTIDE SEQUENCE [LARGE SCALE GENOMIC DNA]</scope>
    <source>
        <strain evidence="2 3">CCNWXJ12-2</strain>
    </source>
</reference>
<dbReference type="PANTHER" id="PTHR32182">
    <property type="entry name" value="DNA REPLICATION AND REPAIR PROTEIN RECF"/>
    <property type="match status" value="1"/>
</dbReference>
<accession>H0I099</accession>
<keyword evidence="1" id="KW-0175">Coiled coil</keyword>
<feature type="coiled-coil region" evidence="1">
    <location>
        <begin position="206"/>
        <end position="237"/>
    </location>
</feature>
<dbReference type="PANTHER" id="PTHR32182:SF22">
    <property type="entry name" value="ATP-DEPENDENT ENDONUCLEASE, OLD FAMILY-RELATED"/>
    <property type="match status" value="1"/>
</dbReference>
<dbReference type="PATRIC" id="fig|1107882.3.peg.5698"/>
<dbReference type="EMBL" id="AHAM01000263">
    <property type="protein sequence ID" value="EHK53559.1"/>
    <property type="molecule type" value="Genomic_DNA"/>
</dbReference>
<dbReference type="AlphaFoldDB" id="H0I099"/>
<organism evidence="2 3">
    <name type="scientific">Mesorhizobium alhagi CCNWXJ12-2</name>
    <dbReference type="NCBI Taxonomy" id="1107882"/>
    <lineage>
        <taxon>Bacteria</taxon>
        <taxon>Pseudomonadati</taxon>
        <taxon>Pseudomonadota</taxon>
        <taxon>Alphaproteobacteria</taxon>
        <taxon>Hyphomicrobiales</taxon>
        <taxon>Phyllobacteriaceae</taxon>
        <taxon>Allomesorhizobium</taxon>
    </lineage>
</organism>
<evidence type="ECO:0000313" key="3">
    <source>
        <dbReference type="Proteomes" id="UP000003250"/>
    </source>
</evidence>
<evidence type="ECO:0000313" key="2">
    <source>
        <dbReference type="EMBL" id="EHK53559.1"/>
    </source>
</evidence>
<dbReference type="InterPro" id="IPR027417">
    <property type="entry name" value="P-loop_NTPase"/>
</dbReference>
<evidence type="ECO:0008006" key="4">
    <source>
        <dbReference type="Google" id="ProtNLM"/>
    </source>
</evidence>
<dbReference type="Gene3D" id="3.40.50.300">
    <property type="entry name" value="P-loop containing nucleotide triphosphate hydrolases"/>
    <property type="match status" value="2"/>
</dbReference>
<name>H0I099_9HYPH</name>
<dbReference type="Proteomes" id="UP000003250">
    <property type="component" value="Unassembled WGS sequence"/>
</dbReference>
<dbReference type="SUPFAM" id="SSF52540">
    <property type="entry name" value="P-loop containing nucleoside triphosphate hydrolases"/>
    <property type="match status" value="1"/>
</dbReference>
<protein>
    <recommendedName>
        <fullName evidence="4">RecF/RecN/SMC N-terminal domain-containing protein</fullName>
    </recommendedName>
</protein>
<gene>
    <name evidence="2" type="ORF">MAXJ12_29430</name>
</gene>
<proteinExistence type="predicted"/>
<evidence type="ECO:0000256" key="1">
    <source>
        <dbReference type="SAM" id="Coils"/>
    </source>
</evidence>
<dbReference type="RefSeq" id="WP_008839456.1">
    <property type="nucleotide sequence ID" value="NZ_AHAM01000263.1"/>
</dbReference>
<dbReference type="GO" id="GO:0000731">
    <property type="term" value="P:DNA synthesis involved in DNA repair"/>
    <property type="evidence" value="ECO:0007669"/>
    <property type="project" value="TreeGrafter"/>
</dbReference>
<dbReference type="GO" id="GO:0006302">
    <property type="term" value="P:double-strand break repair"/>
    <property type="evidence" value="ECO:0007669"/>
    <property type="project" value="TreeGrafter"/>
</dbReference>
<keyword evidence="3" id="KW-1185">Reference proteome</keyword>
<dbReference type="OrthoDB" id="7877292at2"/>